<proteinExistence type="predicted"/>
<dbReference type="EnsemblMetazoa" id="GAUT021870-RA">
    <property type="protein sequence ID" value="GAUT021870-PA"/>
    <property type="gene ID" value="GAUT021870"/>
</dbReference>
<protein>
    <submittedName>
        <fullName evidence="2">Uncharacterized protein</fullName>
    </submittedName>
</protein>
<accession>A0A1A9V0L7</accession>
<evidence type="ECO:0000256" key="1">
    <source>
        <dbReference type="SAM" id="MobiDB-lite"/>
    </source>
</evidence>
<feature type="compositionally biased region" description="Basic residues" evidence="1">
    <location>
        <begin position="255"/>
        <end position="277"/>
    </location>
</feature>
<keyword evidence="3" id="KW-1185">Reference proteome</keyword>
<organism evidence="2 3">
    <name type="scientific">Glossina austeni</name>
    <name type="common">Savannah tsetse fly</name>
    <dbReference type="NCBI Taxonomy" id="7395"/>
    <lineage>
        <taxon>Eukaryota</taxon>
        <taxon>Metazoa</taxon>
        <taxon>Ecdysozoa</taxon>
        <taxon>Arthropoda</taxon>
        <taxon>Hexapoda</taxon>
        <taxon>Insecta</taxon>
        <taxon>Pterygota</taxon>
        <taxon>Neoptera</taxon>
        <taxon>Endopterygota</taxon>
        <taxon>Diptera</taxon>
        <taxon>Brachycera</taxon>
        <taxon>Muscomorpha</taxon>
        <taxon>Hippoboscoidea</taxon>
        <taxon>Glossinidae</taxon>
        <taxon>Glossina</taxon>
    </lineage>
</organism>
<dbReference type="AlphaFoldDB" id="A0A1A9V0L7"/>
<feature type="compositionally biased region" description="Basic residues" evidence="1">
    <location>
        <begin position="225"/>
        <end position="241"/>
    </location>
</feature>
<dbReference type="Proteomes" id="UP000078200">
    <property type="component" value="Unassembled WGS sequence"/>
</dbReference>
<feature type="region of interest" description="Disordered" evidence="1">
    <location>
        <begin position="97"/>
        <end position="143"/>
    </location>
</feature>
<feature type="region of interest" description="Disordered" evidence="1">
    <location>
        <begin position="1"/>
        <end position="47"/>
    </location>
</feature>
<evidence type="ECO:0000313" key="3">
    <source>
        <dbReference type="Proteomes" id="UP000078200"/>
    </source>
</evidence>
<sequence length="304" mass="34559">MNERKRVKQPTFSAASDNTGPGPLDERGHAFETKEEDNGMTNPPTMAPLVASTIATRTLQVLTVTPTMPCSNEPNGKTRNSCINSMELQSISDMTEKAESSSVATKKHLKKSKSENSLKTLDYDKRNANSDYYGHQRGDRSRKEEIERFQARLQSDGKYICNYGSVVIYSELPCSELTNIRVSGTNRHPPSDEVALKPQSIETGQNYVNEDKIVGNENLENSQEKRKRRPNGSNKRRKSNKRQNGELHKQQYSRQQKRKVNQSRGNKNSKRSSKTRQYKKEYAINTHKDAKKEANAYKANNENQ</sequence>
<feature type="region of interest" description="Disordered" evidence="1">
    <location>
        <begin position="183"/>
        <end position="304"/>
    </location>
</feature>
<evidence type="ECO:0000313" key="2">
    <source>
        <dbReference type="EnsemblMetazoa" id="GAUT021870-PA"/>
    </source>
</evidence>
<feature type="compositionally biased region" description="Basic and acidic residues" evidence="1">
    <location>
        <begin position="24"/>
        <end position="37"/>
    </location>
</feature>
<reference evidence="2" key="1">
    <citation type="submission" date="2020-05" db="UniProtKB">
        <authorList>
            <consortium name="EnsemblMetazoa"/>
        </authorList>
    </citation>
    <scope>IDENTIFICATION</scope>
    <source>
        <strain evidence="2">TTRI</strain>
    </source>
</reference>
<feature type="compositionally biased region" description="Polar residues" evidence="1">
    <location>
        <begin position="10"/>
        <end position="19"/>
    </location>
</feature>
<dbReference type="VEuPathDB" id="VectorBase:GAUT021870"/>
<feature type="compositionally biased region" description="Basic and acidic residues" evidence="1">
    <location>
        <begin position="112"/>
        <end position="143"/>
    </location>
</feature>
<feature type="compositionally biased region" description="Basic and acidic residues" evidence="1">
    <location>
        <begin position="278"/>
        <end position="295"/>
    </location>
</feature>
<name>A0A1A9V0L7_GLOAU</name>